<accession>A0A8T2TKM6</accession>
<organism evidence="2 3">
    <name type="scientific">Ceratopteris richardii</name>
    <name type="common">Triangle waterfern</name>
    <dbReference type="NCBI Taxonomy" id="49495"/>
    <lineage>
        <taxon>Eukaryota</taxon>
        <taxon>Viridiplantae</taxon>
        <taxon>Streptophyta</taxon>
        <taxon>Embryophyta</taxon>
        <taxon>Tracheophyta</taxon>
        <taxon>Polypodiopsida</taxon>
        <taxon>Polypodiidae</taxon>
        <taxon>Polypodiales</taxon>
        <taxon>Pteridineae</taxon>
        <taxon>Pteridaceae</taxon>
        <taxon>Parkerioideae</taxon>
        <taxon>Ceratopteris</taxon>
    </lineage>
</organism>
<reference evidence="2" key="1">
    <citation type="submission" date="2021-08" db="EMBL/GenBank/DDBJ databases">
        <title>WGS assembly of Ceratopteris richardii.</title>
        <authorList>
            <person name="Marchant D.B."/>
            <person name="Chen G."/>
            <person name="Jenkins J."/>
            <person name="Shu S."/>
            <person name="Leebens-Mack J."/>
            <person name="Grimwood J."/>
            <person name="Schmutz J."/>
            <person name="Soltis P."/>
            <person name="Soltis D."/>
            <person name="Chen Z.-H."/>
        </authorList>
    </citation>
    <scope>NUCLEOTIDE SEQUENCE</scope>
    <source>
        <strain evidence="2">Whitten #5841</strain>
        <tissue evidence="2">Leaf</tissue>
    </source>
</reference>
<feature type="region of interest" description="Disordered" evidence="1">
    <location>
        <begin position="127"/>
        <end position="147"/>
    </location>
</feature>
<evidence type="ECO:0000313" key="2">
    <source>
        <dbReference type="EMBL" id="KAH7421995.1"/>
    </source>
</evidence>
<feature type="compositionally biased region" description="Polar residues" evidence="1">
    <location>
        <begin position="130"/>
        <end position="147"/>
    </location>
</feature>
<dbReference type="EMBL" id="CM035418">
    <property type="protein sequence ID" value="KAH7421995.1"/>
    <property type="molecule type" value="Genomic_DNA"/>
</dbReference>
<dbReference type="AlphaFoldDB" id="A0A8T2TKM6"/>
<proteinExistence type="predicted"/>
<name>A0A8T2TKM6_CERRI</name>
<dbReference type="Proteomes" id="UP000825935">
    <property type="component" value="Chromosome 13"/>
</dbReference>
<comment type="caution">
    <text evidence="2">The sequence shown here is derived from an EMBL/GenBank/DDBJ whole genome shotgun (WGS) entry which is preliminary data.</text>
</comment>
<evidence type="ECO:0000313" key="3">
    <source>
        <dbReference type="Proteomes" id="UP000825935"/>
    </source>
</evidence>
<keyword evidence="3" id="KW-1185">Reference proteome</keyword>
<evidence type="ECO:0000256" key="1">
    <source>
        <dbReference type="SAM" id="MobiDB-lite"/>
    </source>
</evidence>
<protein>
    <submittedName>
        <fullName evidence="2">Uncharacterized protein</fullName>
    </submittedName>
</protein>
<feature type="region of interest" description="Disordered" evidence="1">
    <location>
        <begin position="1"/>
        <end position="35"/>
    </location>
</feature>
<sequence length="147" mass="16280">MHKRHKAAHVSAVASDRHCVPTERQASGNTQSSPVIFPQEGVEGTLAMQPIARRNLIRSSDTVEIPISSLEALIENKLYEEEILSNPRVYNEMAEAMLLPLPPLPESPTSTETEDASIWKLWIWEDDSPAPTSSLFPAQSSSDTTDR</sequence>
<feature type="compositionally biased region" description="Polar residues" evidence="1">
    <location>
        <begin position="24"/>
        <end position="34"/>
    </location>
</feature>
<gene>
    <name evidence="2" type="ORF">KP509_13G085100</name>
</gene>